<keyword evidence="10" id="KW-0472">Membrane</keyword>
<keyword evidence="9" id="KW-0560">Oxidoreductase</keyword>
<feature type="non-terminal residue" evidence="12">
    <location>
        <position position="83"/>
    </location>
</feature>
<evidence type="ECO:0000313" key="12">
    <source>
        <dbReference type="EMBL" id="EHH54129.1"/>
    </source>
</evidence>
<dbReference type="GO" id="GO:0016020">
    <property type="term" value="C:membrane"/>
    <property type="evidence" value="ECO:0007669"/>
    <property type="project" value="UniProtKB-SubCell"/>
</dbReference>
<dbReference type="AlphaFoldDB" id="G7P758"/>
<dbReference type="PANTHER" id="PTHR11632">
    <property type="entry name" value="SUCCINATE DEHYDROGENASE 2 FLAVOPROTEIN SUBUNIT"/>
    <property type="match status" value="1"/>
</dbReference>
<evidence type="ECO:0000256" key="8">
    <source>
        <dbReference type="ARBA" id="ARBA00022982"/>
    </source>
</evidence>
<dbReference type="Proteomes" id="UP000009130">
    <property type="component" value="Chromosome 6"/>
</dbReference>
<comment type="similarity">
    <text evidence="3">Belongs to the FAD-dependent oxidoreductase 2 family. FRD/SDH subfamily.</text>
</comment>
<evidence type="ECO:0000256" key="10">
    <source>
        <dbReference type="ARBA" id="ARBA00023136"/>
    </source>
</evidence>
<keyword evidence="5" id="KW-0813">Transport</keyword>
<evidence type="ECO:0000256" key="5">
    <source>
        <dbReference type="ARBA" id="ARBA00022448"/>
    </source>
</evidence>
<dbReference type="Pfam" id="PF02910">
    <property type="entry name" value="Succ_DH_flav_C"/>
    <property type="match status" value="1"/>
</dbReference>
<gene>
    <name evidence="12" type="ORF">EGM_14899</name>
</gene>
<dbReference type="GO" id="GO:0009055">
    <property type="term" value="F:electron transfer activity"/>
    <property type="evidence" value="ECO:0007669"/>
    <property type="project" value="TreeGrafter"/>
</dbReference>
<accession>G7P758</accession>
<name>G7P758_MACFA</name>
<proteinExistence type="inferred from homology"/>
<evidence type="ECO:0000256" key="9">
    <source>
        <dbReference type="ARBA" id="ARBA00023002"/>
    </source>
</evidence>
<dbReference type="GO" id="GO:0050660">
    <property type="term" value="F:flavin adenine dinucleotide binding"/>
    <property type="evidence" value="ECO:0007669"/>
    <property type="project" value="TreeGrafter"/>
</dbReference>
<evidence type="ECO:0000256" key="6">
    <source>
        <dbReference type="ARBA" id="ARBA00022630"/>
    </source>
</evidence>
<dbReference type="GO" id="GO:0008177">
    <property type="term" value="F:succinate dehydrogenase (quinone) activity"/>
    <property type="evidence" value="ECO:0007669"/>
    <property type="project" value="UniProtKB-EC"/>
</dbReference>
<dbReference type="PANTHER" id="PTHR11632:SF51">
    <property type="entry name" value="SUCCINATE DEHYDROGENASE [UBIQUINONE] FLAVOPROTEIN SUBUNIT, MITOCHONDRIAL"/>
    <property type="match status" value="1"/>
</dbReference>
<dbReference type="EC" id="1.3.5.1" evidence="4"/>
<keyword evidence="6" id="KW-0285">Flavoprotein</keyword>
<protein>
    <recommendedName>
        <fullName evidence="4">succinate dehydrogenase</fullName>
        <ecNumber evidence="4">1.3.5.1</ecNumber>
    </recommendedName>
</protein>
<evidence type="ECO:0000256" key="2">
    <source>
        <dbReference type="ARBA" id="ARBA00004170"/>
    </source>
</evidence>
<keyword evidence="7" id="KW-0274">FAD</keyword>
<evidence type="ECO:0000259" key="11">
    <source>
        <dbReference type="Pfam" id="PF02910"/>
    </source>
</evidence>
<comment type="cofactor">
    <cofactor evidence="1">
        <name>FAD</name>
        <dbReference type="ChEBI" id="CHEBI:57692"/>
    </cofactor>
</comment>
<evidence type="ECO:0000256" key="7">
    <source>
        <dbReference type="ARBA" id="ARBA00022827"/>
    </source>
</evidence>
<evidence type="ECO:0000256" key="4">
    <source>
        <dbReference type="ARBA" id="ARBA00012792"/>
    </source>
</evidence>
<dbReference type="SUPFAM" id="SSF46977">
    <property type="entry name" value="Succinate dehydrogenase/fumarate reductase flavoprotein C-terminal domain"/>
    <property type="match status" value="1"/>
</dbReference>
<dbReference type="Gene3D" id="1.20.58.100">
    <property type="entry name" value="Fumarate reductase/succinate dehydrogenase flavoprotein-like, C-terminal domain"/>
    <property type="match status" value="1"/>
</dbReference>
<dbReference type="InterPro" id="IPR037099">
    <property type="entry name" value="Fum_R/Succ_DH_flav-like_C_sf"/>
</dbReference>
<dbReference type="GO" id="GO:0005739">
    <property type="term" value="C:mitochondrion"/>
    <property type="evidence" value="ECO:0007669"/>
    <property type="project" value="GOC"/>
</dbReference>
<sequence length="83" mass="9424">MQNHAAVFRVGSVLQEGCGKISKLYGDLKHLKTFDRGMVWNTDLVETLELQNLMLCALQTIYGAEARKESRGAHAREDYKVRL</sequence>
<dbReference type="GO" id="GO:0006121">
    <property type="term" value="P:mitochondrial electron transport, succinate to ubiquinone"/>
    <property type="evidence" value="ECO:0007669"/>
    <property type="project" value="TreeGrafter"/>
</dbReference>
<comment type="subcellular location">
    <subcellularLocation>
        <location evidence="2">Membrane</location>
        <topology evidence="2">Peripheral membrane protein</topology>
    </subcellularLocation>
</comment>
<dbReference type="InterPro" id="IPR015939">
    <property type="entry name" value="Fum_Rdtase/Succ_DH_flav-like_C"/>
</dbReference>
<evidence type="ECO:0000256" key="3">
    <source>
        <dbReference type="ARBA" id="ARBA00008040"/>
    </source>
</evidence>
<organism>
    <name type="scientific">Macaca fascicularis</name>
    <name type="common">Crab-eating macaque</name>
    <name type="synonym">Cynomolgus monkey</name>
    <dbReference type="NCBI Taxonomy" id="9541"/>
    <lineage>
        <taxon>Eukaryota</taxon>
        <taxon>Metazoa</taxon>
        <taxon>Chordata</taxon>
        <taxon>Craniata</taxon>
        <taxon>Vertebrata</taxon>
        <taxon>Euteleostomi</taxon>
        <taxon>Mammalia</taxon>
        <taxon>Eutheria</taxon>
        <taxon>Euarchontoglires</taxon>
        <taxon>Primates</taxon>
        <taxon>Haplorrhini</taxon>
        <taxon>Catarrhini</taxon>
        <taxon>Cercopithecidae</taxon>
        <taxon>Cercopithecinae</taxon>
        <taxon>Macaca</taxon>
    </lineage>
</organism>
<dbReference type="InterPro" id="IPR030664">
    <property type="entry name" value="SdhA/FrdA/AprA"/>
</dbReference>
<evidence type="ECO:0000256" key="1">
    <source>
        <dbReference type="ARBA" id="ARBA00001974"/>
    </source>
</evidence>
<dbReference type="EMBL" id="CM001281">
    <property type="protein sequence ID" value="EHH54129.1"/>
    <property type="molecule type" value="Genomic_DNA"/>
</dbReference>
<feature type="domain" description="Fumarate reductase/succinate dehydrogenase flavoprotein-like C-terminal" evidence="11">
    <location>
        <begin position="1"/>
        <end position="82"/>
    </location>
</feature>
<keyword evidence="8" id="KW-0249">Electron transport</keyword>
<dbReference type="FunFam" id="1.20.58.100:FF:000001">
    <property type="entry name" value="Succinate dehydrogenase flavoprotein subunit (SdhA)"/>
    <property type="match status" value="1"/>
</dbReference>
<reference evidence="12" key="1">
    <citation type="journal article" date="2011" name="Nat. Biotechnol.">
        <title>Genome sequencing and comparison of two nonhuman primate animal models, the cynomolgus and Chinese rhesus macaques.</title>
        <authorList>
            <person name="Yan G."/>
            <person name="Zhang G."/>
            <person name="Fang X."/>
            <person name="Zhang Y."/>
            <person name="Li C."/>
            <person name="Ling F."/>
            <person name="Cooper D.N."/>
            <person name="Li Q."/>
            <person name="Li Y."/>
            <person name="van Gool A.J."/>
            <person name="Du H."/>
            <person name="Chen J."/>
            <person name="Chen R."/>
            <person name="Zhang P."/>
            <person name="Huang Z."/>
            <person name="Thompson J.R."/>
            <person name="Meng Y."/>
            <person name="Bai Y."/>
            <person name="Wang J."/>
            <person name="Zhuo M."/>
            <person name="Wang T."/>
            <person name="Huang Y."/>
            <person name="Wei L."/>
            <person name="Li J."/>
            <person name="Wang Z."/>
            <person name="Hu H."/>
            <person name="Yang P."/>
            <person name="Le L."/>
            <person name="Stenson P.D."/>
            <person name="Li B."/>
            <person name="Liu X."/>
            <person name="Ball E.V."/>
            <person name="An N."/>
            <person name="Huang Q."/>
            <person name="Zhang Y."/>
            <person name="Fan W."/>
            <person name="Zhang X."/>
            <person name="Li Y."/>
            <person name="Wang W."/>
            <person name="Katze M.G."/>
            <person name="Su B."/>
            <person name="Nielsen R."/>
            <person name="Yang H."/>
            <person name="Wang J."/>
            <person name="Wang X."/>
            <person name="Wang J."/>
        </authorList>
    </citation>
    <scope>NUCLEOTIDE SEQUENCE [LARGE SCALE GENOMIC DNA]</scope>
    <source>
        <strain evidence="12">CE-4</strain>
    </source>
</reference>